<feature type="compositionally biased region" description="Low complexity" evidence="1">
    <location>
        <begin position="87"/>
        <end position="102"/>
    </location>
</feature>
<dbReference type="NCBIfam" id="TIGR02474">
    <property type="entry name" value="pec_lyase"/>
    <property type="match status" value="1"/>
</dbReference>
<name>A0A2U8E234_9BACT</name>
<feature type="region of interest" description="Disordered" evidence="1">
    <location>
        <begin position="87"/>
        <end position="106"/>
    </location>
</feature>
<accession>A0A2U8E234</accession>
<gene>
    <name evidence="2" type="primary">pelA</name>
    <name evidence="2" type="ORF">CKA38_05340</name>
</gene>
<dbReference type="GO" id="GO:0016829">
    <property type="term" value="F:lyase activity"/>
    <property type="evidence" value="ECO:0007669"/>
    <property type="project" value="UniProtKB-KW"/>
</dbReference>
<dbReference type="SUPFAM" id="SSF81853">
    <property type="entry name" value="Family 10 polysaccharide lyase"/>
    <property type="match status" value="1"/>
</dbReference>
<protein>
    <submittedName>
        <fullName evidence="2">Pectate lyase</fullName>
    </submittedName>
</protein>
<dbReference type="Gene3D" id="1.50.10.20">
    <property type="match status" value="1"/>
</dbReference>
<sequence>MPATGFSPPVPHPITPRSPRITKRVKTMASPLPLLFASAFVLANVTLAGALTPMRVAALSDEERLAWEDYVSRSRAAARADQAAVEAELAAQTPRAATTRAPDGPDFKMPSPFGDAWHGTATAQKLADIVLSYQTPSGGWSKHTDYSQGTRKPGMLWSSQYAPGKSPHYLATFDNGSTTGQMRFLAAAAHATRRDDCKGAFIRGLRFILDSQYPAGGWPQVYPIEGGYHDNITYNDDVMTSILELLRDIANGDERYAFVDAALREKSAVALAAGLRCVVATQYVNSSGRKTVWCAQHDPLTLLPAAARKMEPAMLSGHESANLLKFLMTLKNPPPEIVASIEAGLAWLDEVRVTGITRVRRDGKTLYVPDPESTEVYWARFYDPLDNRPVFPGRDGVIYGSFTEMAAAGHGHGYSYYSTLPGSVFNTAQKKWRKQLAAGAGRGKSKSHR</sequence>
<proteinExistence type="predicted"/>
<evidence type="ECO:0000256" key="1">
    <source>
        <dbReference type="SAM" id="MobiDB-lite"/>
    </source>
</evidence>
<evidence type="ECO:0000313" key="3">
    <source>
        <dbReference type="Proteomes" id="UP000244896"/>
    </source>
</evidence>
<dbReference type="AlphaFoldDB" id="A0A2U8E234"/>
<dbReference type="EMBL" id="CP023004">
    <property type="protein sequence ID" value="AWI08754.1"/>
    <property type="molecule type" value="Genomic_DNA"/>
</dbReference>
<dbReference type="KEGG" id="elut:CKA38_05340"/>
<evidence type="ECO:0000313" key="2">
    <source>
        <dbReference type="EMBL" id="AWI08754.1"/>
    </source>
</evidence>
<keyword evidence="3" id="KW-1185">Reference proteome</keyword>
<reference evidence="2 3" key="1">
    <citation type="journal article" date="2018" name="Syst. Appl. Microbiol.">
        <title>Ereboglobus luteus gen. nov. sp. nov. from cockroach guts, and new insights into the oxygen relationship of the genera Opitutus and Didymococcus (Verrucomicrobia: Opitutaceae).</title>
        <authorList>
            <person name="Tegtmeier D."/>
            <person name="Belitz A."/>
            <person name="Radek R."/>
            <person name="Heimerl T."/>
            <person name="Brune A."/>
        </authorList>
    </citation>
    <scope>NUCLEOTIDE SEQUENCE [LARGE SCALE GENOMIC DNA]</scope>
    <source>
        <strain evidence="2 3">Ho45</strain>
    </source>
</reference>
<dbReference type="OrthoDB" id="9804686at2"/>
<dbReference type="InterPro" id="IPR012669">
    <property type="entry name" value="Pectate_lyase"/>
</dbReference>
<organism evidence="2 3">
    <name type="scientific">Ereboglobus luteus</name>
    <dbReference type="NCBI Taxonomy" id="1796921"/>
    <lineage>
        <taxon>Bacteria</taxon>
        <taxon>Pseudomonadati</taxon>
        <taxon>Verrucomicrobiota</taxon>
        <taxon>Opitutia</taxon>
        <taxon>Opitutales</taxon>
        <taxon>Opitutaceae</taxon>
        <taxon>Ereboglobus</taxon>
    </lineage>
</organism>
<dbReference type="Pfam" id="PF09492">
    <property type="entry name" value="Pec_lyase"/>
    <property type="match status" value="1"/>
</dbReference>
<dbReference type="Proteomes" id="UP000244896">
    <property type="component" value="Chromosome"/>
</dbReference>
<keyword evidence="2" id="KW-0456">Lyase</keyword>